<organism evidence="2 3">
    <name type="scientific">Portunus trituberculatus</name>
    <name type="common">Swimming crab</name>
    <name type="synonym">Neptunus trituberculatus</name>
    <dbReference type="NCBI Taxonomy" id="210409"/>
    <lineage>
        <taxon>Eukaryota</taxon>
        <taxon>Metazoa</taxon>
        <taxon>Ecdysozoa</taxon>
        <taxon>Arthropoda</taxon>
        <taxon>Crustacea</taxon>
        <taxon>Multicrustacea</taxon>
        <taxon>Malacostraca</taxon>
        <taxon>Eumalacostraca</taxon>
        <taxon>Eucarida</taxon>
        <taxon>Decapoda</taxon>
        <taxon>Pleocyemata</taxon>
        <taxon>Brachyura</taxon>
        <taxon>Eubrachyura</taxon>
        <taxon>Portunoidea</taxon>
        <taxon>Portunidae</taxon>
        <taxon>Portuninae</taxon>
        <taxon>Portunus</taxon>
    </lineage>
</organism>
<feature type="compositionally biased region" description="Low complexity" evidence="1">
    <location>
        <begin position="69"/>
        <end position="82"/>
    </location>
</feature>
<accession>A0A5B7HBT0</accession>
<gene>
    <name evidence="2" type="ORF">E2C01_064412</name>
</gene>
<feature type="region of interest" description="Disordered" evidence="1">
    <location>
        <begin position="61"/>
        <end position="99"/>
    </location>
</feature>
<keyword evidence="3" id="KW-1185">Reference proteome</keyword>
<dbReference type="Proteomes" id="UP000324222">
    <property type="component" value="Unassembled WGS sequence"/>
</dbReference>
<sequence>MSSISSITRDRTVHVLLNGGPHFVSSRHLVVVGFLYPAEGESQRRLVARVAVIREKRTCHQVTSHHTEAGMGTAAAAAAASPAEHHIAPRMNHKTSDIV</sequence>
<comment type="caution">
    <text evidence="2">The sequence shown here is derived from an EMBL/GenBank/DDBJ whole genome shotgun (WGS) entry which is preliminary data.</text>
</comment>
<evidence type="ECO:0000256" key="1">
    <source>
        <dbReference type="SAM" id="MobiDB-lite"/>
    </source>
</evidence>
<dbReference type="EMBL" id="VSRR010030676">
    <property type="protein sequence ID" value="MPC70171.1"/>
    <property type="molecule type" value="Genomic_DNA"/>
</dbReference>
<evidence type="ECO:0000313" key="2">
    <source>
        <dbReference type="EMBL" id="MPC70171.1"/>
    </source>
</evidence>
<proteinExistence type="predicted"/>
<protein>
    <submittedName>
        <fullName evidence="2">Uncharacterized protein</fullName>
    </submittedName>
</protein>
<dbReference type="AlphaFoldDB" id="A0A5B7HBT0"/>
<evidence type="ECO:0000313" key="3">
    <source>
        <dbReference type="Proteomes" id="UP000324222"/>
    </source>
</evidence>
<reference evidence="2 3" key="1">
    <citation type="submission" date="2019-05" db="EMBL/GenBank/DDBJ databases">
        <title>Another draft genome of Portunus trituberculatus and its Hox gene families provides insights of decapod evolution.</title>
        <authorList>
            <person name="Jeong J.-H."/>
            <person name="Song I."/>
            <person name="Kim S."/>
            <person name="Choi T."/>
            <person name="Kim D."/>
            <person name="Ryu S."/>
            <person name="Kim W."/>
        </authorList>
    </citation>
    <scope>NUCLEOTIDE SEQUENCE [LARGE SCALE GENOMIC DNA]</scope>
    <source>
        <tissue evidence="2">Muscle</tissue>
    </source>
</reference>
<name>A0A5B7HBT0_PORTR</name>